<dbReference type="InterPro" id="IPR018948">
    <property type="entry name" value="GTP-bd_TrmE_N"/>
</dbReference>
<organism evidence="9 10">
    <name type="scientific">Sphingobium algorifonticola</name>
    <dbReference type="NCBI Taxonomy" id="2008318"/>
    <lineage>
        <taxon>Bacteria</taxon>
        <taxon>Pseudomonadati</taxon>
        <taxon>Pseudomonadota</taxon>
        <taxon>Alphaproteobacteria</taxon>
        <taxon>Sphingomonadales</taxon>
        <taxon>Sphingomonadaceae</taxon>
        <taxon>Sphingobium</taxon>
    </lineage>
</organism>
<dbReference type="InterPro" id="IPR027266">
    <property type="entry name" value="TrmE/GcvT-like"/>
</dbReference>
<dbReference type="Pfam" id="PF10396">
    <property type="entry name" value="TrmE_N"/>
    <property type="match status" value="1"/>
</dbReference>
<keyword evidence="7" id="KW-0479">Metal-binding</keyword>
<dbReference type="PANTHER" id="PTHR42714">
    <property type="entry name" value="TRNA MODIFICATION GTPASE GTPBP3"/>
    <property type="match status" value="1"/>
</dbReference>
<feature type="binding site" evidence="7">
    <location>
        <position position="22"/>
    </location>
    <ligand>
        <name>(6S)-5-formyl-5,6,7,8-tetrahydrofolate</name>
        <dbReference type="ChEBI" id="CHEBI:57457"/>
    </ligand>
</feature>
<dbReference type="CDD" id="cd14858">
    <property type="entry name" value="TrmE_N"/>
    <property type="match status" value="1"/>
</dbReference>
<dbReference type="InterPro" id="IPR005225">
    <property type="entry name" value="Small_GTP-bd"/>
</dbReference>
<keyword evidence="10" id="KW-1185">Reference proteome</keyword>
<feature type="binding site" evidence="7">
    <location>
        <begin position="246"/>
        <end position="252"/>
    </location>
    <ligand>
        <name>GTP</name>
        <dbReference type="ChEBI" id="CHEBI:37565"/>
    </ligand>
</feature>
<dbReference type="GO" id="GO:0030488">
    <property type="term" value="P:tRNA methylation"/>
    <property type="evidence" value="ECO:0007669"/>
    <property type="project" value="TreeGrafter"/>
</dbReference>
<protein>
    <recommendedName>
        <fullName evidence="7">tRNA modification GTPase MnmE</fullName>
        <ecNumber evidence="7">3.6.-.-</ecNumber>
    </recommendedName>
</protein>
<dbReference type="GO" id="GO:0046872">
    <property type="term" value="F:metal ion binding"/>
    <property type="evidence" value="ECO:0007669"/>
    <property type="project" value="UniProtKB-KW"/>
</dbReference>
<keyword evidence="4 7" id="KW-0378">Hydrolase</keyword>
<sequence>MSADTIFALSSGQPPAGIGIIRISGPAAATTLRAVVGRIPAPRVATYVTMADPADGDVIDRGLALWFPGPKTATGEDLAELHCHGGRAVTAALLLMLARQAGCRLAEPGEFARRAFLNGRIDLNEAQGLSDLLLAETQTQRRAAMAMAQGDFSRRLETWRSEIVRLAALAESVLDFSDADDVPDDGMELVIAEGLRALGEQVRHELSRPAAERLRDGIRVVIAGPPNAGKSTLLNRLVGREAAIISSIAGTTRDRIEVPVAIDGIAYVFTDTAGLRNDTDDRIEQTGIDRAHEAIEAADILLWLGEPQAAPRPDSLCIAAQSDRKDWTMAEGGQLALSAVSGAGLDALLDAIGQRASALLPRDDGYALHRQQREALEHIATLIAEARDQSDTLVVAEILRLLRGAIDQLTGKAGTEDMLDALFGTFCIGK</sequence>
<dbReference type="PANTHER" id="PTHR42714:SF2">
    <property type="entry name" value="TRNA MODIFICATION GTPASE GTPBP3, MITOCHONDRIAL"/>
    <property type="match status" value="1"/>
</dbReference>
<dbReference type="GO" id="GO:0005525">
    <property type="term" value="F:GTP binding"/>
    <property type="evidence" value="ECO:0007669"/>
    <property type="project" value="UniProtKB-UniRule"/>
</dbReference>
<dbReference type="PROSITE" id="PS51709">
    <property type="entry name" value="G_TRME"/>
    <property type="match status" value="1"/>
</dbReference>
<dbReference type="RefSeq" id="WP_127689379.1">
    <property type="nucleotide sequence ID" value="NZ_RZUL01000001.1"/>
</dbReference>
<dbReference type="InterPro" id="IPR006073">
    <property type="entry name" value="GTP-bd"/>
</dbReference>
<dbReference type="InterPro" id="IPR025867">
    <property type="entry name" value="MnmE_helical"/>
</dbReference>
<dbReference type="OrthoDB" id="9805918at2"/>
<feature type="binding site" evidence="7">
    <location>
        <begin position="271"/>
        <end position="274"/>
    </location>
    <ligand>
        <name>GTP</name>
        <dbReference type="ChEBI" id="CHEBI:37565"/>
    </ligand>
</feature>
<dbReference type="Gene3D" id="3.30.1360.120">
    <property type="entry name" value="Probable tRNA modification gtpase trme, domain 1"/>
    <property type="match status" value="1"/>
</dbReference>
<feature type="binding site" evidence="7">
    <location>
        <position position="430"/>
    </location>
    <ligand>
        <name>(6S)-5-formyl-5,6,7,8-tetrahydrofolate</name>
        <dbReference type="ChEBI" id="CHEBI:57457"/>
    </ligand>
</feature>
<feature type="binding site" evidence="7">
    <location>
        <position position="251"/>
    </location>
    <ligand>
        <name>K(+)</name>
        <dbReference type="ChEBI" id="CHEBI:29103"/>
    </ligand>
</feature>
<gene>
    <name evidence="7 9" type="primary">mnmE</name>
    <name evidence="7" type="synonym">trmE</name>
    <name evidence="9" type="ORF">ENE74_04425</name>
</gene>
<comment type="similarity">
    <text evidence="1 7">Belongs to the TRAFAC class TrmE-Era-EngA-EngB-Septin-like GTPase superfamily. TrmE GTPase family.</text>
</comment>
<dbReference type="GO" id="GO:0003924">
    <property type="term" value="F:GTPase activity"/>
    <property type="evidence" value="ECO:0007669"/>
    <property type="project" value="UniProtKB-UniRule"/>
</dbReference>
<dbReference type="InterPro" id="IPR027368">
    <property type="entry name" value="MnmE_dom2"/>
</dbReference>
<dbReference type="InterPro" id="IPR031168">
    <property type="entry name" value="G_TrmE"/>
</dbReference>
<comment type="subunit">
    <text evidence="7">Homodimer. Heterotetramer of two MnmE and two MnmG subunits.</text>
</comment>
<comment type="caution">
    <text evidence="7">Lacks conserved residue(s) required for the propagation of feature annotation.</text>
</comment>
<evidence type="ECO:0000256" key="7">
    <source>
        <dbReference type="HAMAP-Rule" id="MF_00379"/>
    </source>
</evidence>
<evidence type="ECO:0000256" key="1">
    <source>
        <dbReference type="ARBA" id="ARBA00011043"/>
    </source>
</evidence>
<accession>A0A437JD73</accession>
<dbReference type="Gene3D" id="1.20.120.430">
    <property type="entry name" value="tRNA modification GTPase MnmE domain 2"/>
    <property type="match status" value="1"/>
</dbReference>
<feature type="binding site" evidence="7">
    <location>
        <position position="231"/>
    </location>
    <ligand>
        <name>Mg(2+)</name>
        <dbReference type="ChEBI" id="CHEBI:18420"/>
    </ligand>
</feature>
<keyword evidence="5 7" id="KW-0630">Potassium</keyword>
<dbReference type="AlphaFoldDB" id="A0A437JD73"/>
<feature type="domain" description="TrmE-type G" evidence="8">
    <location>
        <begin position="217"/>
        <end position="357"/>
    </location>
</feature>
<comment type="cofactor">
    <cofactor evidence="7">
        <name>K(+)</name>
        <dbReference type="ChEBI" id="CHEBI:29103"/>
    </cofactor>
    <text evidence="7">Binds 1 potassium ion per subunit.</text>
</comment>
<evidence type="ECO:0000313" key="9">
    <source>
        <dbReference type="EMBL" id="RVT43841.1"/>
    </source>
</evidence>
<dbReference type="EC" id="3.6.-.-" evidence="7"/>
<keyword evidence="6 7" id="KW-0342">GTP-binding</keyword>
<comment type="caution">
    <text evidence="9">The sequence shown here is derived from an EMBL/GenBank/DDBJ whole genome shotgun (WGS) entry which is preliminary data.</text>
</comment>
<feature type="binding site" evidence="7">
    <location>
        <position position="246"/>
    </location>
    <ligand>
        <name>K(+)</name>
        <dbReference type="ChEBI" id="CHEBI:29103"/>
    </ligand>
</feature>
<reference evidence="9 10" key="1">
    <citation type="submission" date="2019-01" db="EMBL/GenBank/DDBJ databases">
        <authorList>
            <person name="Chen W.-M."/>
        </authorList>
    </citation>
    <scope>NUCLEOTIDE SEQUENCE [LARGE SCALE GENOMIC DNA]</scope>
    <source>
        <strain evidence="9 10">TLA-22</strain>
    </source>
</reference>
<dbReference type="SUPFAM" id="SSF52540">
    <property type="entry name" value="P-loop containing nucleoside triphosphate hydrolases"/>
    <property type="match status" value="1"/>
</dbReference>
<keyword evidence="2 7" id="KW-0819">tRNA processing</keyword>
<keyword evidence="7" id="KW-0460">Magnesium</keyword>
<dbReference type="InterPro" id="IPR004520">
    <property type="entry name" value="GTPase_MnmE"/>
</dbReference>
<name>A0A437JD73_9SPHN</name>
<proteinExistence type="inferred from homology"/>
<evidence type="ECO:0000256" key="3">
    <source>
        <dbReference type="ARBA" id="ARBA00022741"/>
    </source>
</evidence>
<evidence type="ECO:0000313" key="10">
    <source>
        <dbReference type="Proteomes" id="UP000282977"/>
    </source>
</evidence>
<evidence type="ECO:0000259" key="8">
    <source>
        <dbReference type="PROSITE" id="PS51709"/>
    </source>
</evidence>
<dbReference type="SUPFAM" id="SSF103025">
    <property type="entry name" value="Folate-binding domain"/>
    <property type="match status" value="1"/>
</dbReference>
<dbReference type="Gene3D" id="3.40.50.300">
    <property type="entry name" value="P-loop containing nucleotide triphosphate hydrolases"/>
    <property type="match status" value="1"/>
</dbReference>
<feature type="binding site" evidence="7">
    <location>
        <position position="248"/>
    </location>
    <ligand>
        <name>K(+)</name>
        <dbReference type="ChEBI" id="CHEBI:29103"/>
    </ligand>
</feature>
<feature type="binding site" evidence="7">
    <location>
        <begin position="227"/>
        <end position="232"/>
    </location>
    <ligand>
        <name>GTP</name>
        <dbReference type="ChEBI" id="CHEBI:37565"/>
    </ligand>
</feature>
<evidence type="ECO:0000256" key="2">
    <source>
        <dbReference type="ARBA" id="ARBA00022694"/>
    </source>
</evidence>
<dbReference type="Pfam" id="PF01926">
    <property type="entry name" value="MMR_HSR1"/>
    <property type="match status" value="1"/>
</dbReference>
<feature type="binding site" evidence="7">
    <location>
        <position position="227"/>
    </location>
    <ligand>
        <name>K(+)</name>
        <dbReference type="ChEBI" id="CHEBI:29103"/>
    </ligand>
</feature>
<comment type="subcellular location">
    <subcellularLocation>
        <location evidence="7">Cytoplasm</location>
    </subcellularLocation>
</comment>
<keyword evidence="7" id="KW-0963">Cytoplasm</keyword>
<evidence type="ECO:0000256" key="4">
    <source>
        <dbReference type="ARBA" id="ARBA00022801"/>
    </source>
</evidence>
<dbReference type="GO" id="GO:0005737">
    <property type="term" value="C:cytoplasm"/>
    <property type="evidence" value="ECO:0007669"/>
    <property type="project" value="UniProtKB-SubCell"/>
</dbReference>
<feature type="binding site" evidence="7">
    <location>
        <position position="80"/>
    </location>
    <ligand>
        <name>(6S)-5-formyl-5,6,7,8-tetrahydrofolate</name>
        <dbReference type="ChEBI" id="CHEBI:57457"/>
    </ligand>
</feature>
<dbReference type="FunFam" id="3.30.1360.120:FF:000007">
    <property type="entry name" value="tRNA modification GTPase GTPBP3, mitochondrial"/>
    <property type="match status" value="1"/>
</dbReference>
<dbReference type="CDD" id="cd04164">
    <property type="entry name" value="trmE"/>
    <property type="match status" value="1"/>
</dbReference>
<dbReference type="HAMAP" id="MF_00379">
    <property type="entry name" value="GTPase_MnmE"/>
    <property type="match status" value="1"/>
</dbReference>
<dbReference type="GO" id="GO:0002098">
    <property type="term" value="P:tRNA wobble uridine modification"/>
    <property type="evidence" value="ECO:0007669"/>
    <property type="project" value="TreeGrafter"/>
</dbReference>
<dbReference type="InterPro" id="IPR027417">
    <property type="entry name" value="P-loop_NTPase"/>
</dbReference>
<dbReference type="EMBL" id="RZUL01000001">
    <property type="protein sequence ID" value="RVT43841.1"/>
    <property type="molecule type" value="Genomic_DNA"/>
</dbReference>
<evidence type="ECO:0000256" key="6">
    <source>
        <dbReference type="ARBA" id="ARBA00023134"/>
    </source>
</evidence>
<dbReference type="Pfam" id="PF12631">
    <property type="entry name" value="MnmE_helical"/>
    <property type="match status" value="1"/>
</dbReference>
<feature type="binding site" evidence="7">
    <location>
        <position position="252"/>
    </location>
    <ligand>
        <name>Mg(2+)</name>
        <dbReference type="ChEBI" id="CHEBI:18420"/>
    </ligand>
</feature>
<dbReference type="NCBIfam" id="TIGR00231">
    <property type="entry name" value="small_GTP"/>
    <property type="match status" value="1"/>
</dbReference>
<comment type="function">
    <text evidence="7">Exhibits a very high intrinsic GTPase hydrolysis rate. Involved in the addition of a carboxymethylaminomethyl (cmnm) group at the wobble position (U34) of certain tRNAs, forming tRNA-cmnm(5)s(2)U34.</text>
</comment>
<dbReference type="NCBIfam" id="NF003661">
    <property type="entry name" value="PRK05291.1-3"/>
    <property type="match status" value="1"/>
</dbReference>
<dbReference type="SUPFAM" id="SSF116878">
    <property type="entry name" value="TrmE connector domain"/>
    <property type="match status" value="1"/>
</dbReference>
<evidence type="ECO:0000256" key="5">
    <source>
        <dbReference type="ARBA" id="ARBA00022958"/>
    </source>
</evidence>
<keyword evidence="3 7" id="KW-0547">Nucleotide-binding</keyword>
<dbReference type="Proteomes" id="UP000282977">
    <property type="component" value="Unassembled WGS sequence"/>
</dbReference>
<feature type="binding site" evidence="7">
    <location>
        <position position="120"/>
    </location>
    <ligand>
        <name>(6S)-5-formyl-5,6,7,8-tetrahydrofolate</name>
        <dbReference type="ChEBI" id="CHEBI:57457"/>
    </ligand>
</feature>